<dbReference type="SUPFAM" id="SSF88713">
    <property type="entry name" value="Glycoside hydrolase/deacetylase"/>
    <property type="match status" value="1"/>
</dbReference>
<sequence>MPAKNRTPGRALLLGGLLLLLLAWISWEWWPRQPPTASGVVATTAKGAPRVYTPYLPNWDQVEQARMEQQGAHFPGQVWLEGPTHRRLIALTFDDGPSEYTSSLLDVLDKHHARATFFWLGQNLDGRKEIAQRALRAGHTLGNHTWSHPDMVDTAESYWWDEELARTQVVYQRMLGIEPLLMRPPYGRISDAQITRLQARGMKVILWSLDTQDWNRNRMLFGAHAIERGLQDYVHEEAIVLMHDGGGKRGKTVEAVDALIPWLRAGGYELVTVDELLGVPAYRAAGQSGR</sequence>
<feature type="domain" description="NodB homology" evidence="2">
    <location>
        <begin position="87"/>
        <end position="271"/>
    </location>
</feature>
<dbReference type="Gene3D" id="3.20.20.370">
    <property type="entry name" value="Glycoside hydrolase/deacetylase"/>
    <property type="match status" value="1"/>
</dbReference>
<keyword evidence="1" id="KW-0472">Membrane</keyword>
<evidence type="ECO:0000256" key="1">
    <source>
        <dbReference type="SAM" id="Phobius"/>
    </source>
</evidence>
<dbReference type="GO" id="GO:0005975">
    <property type="term" value="P:carbohydrate metabolic process"/>
    <property type="evidence" value="ECO:0007669"/>
    <property type="project" value="InterPro"/>
</dbReference>
<dbReference type="InterPro" id="IPR050248">
    <property type="entry name" value="Polysacc_deacetylase_ArnD"/>
</dbReference>
<evidence type="ECO:0000313" key="3">
    <source>
        <dbReference type="EMBL" id="MBE9608566.1"/>
    </source>
</evidence>
<dbReference type="InterPro" id="IPR002509">
    <property type="entry name" value="NODB_dom"/>
</dbReference>
<dbReference type="PANTHER" id="PTHR10587">
    <property type="entry name" value="GLYCOSYL TRANSFERASE-RELATED"/>
    <property type="match status" value="1"/>
</dbReference>
<dbReference type="InterPro" id="IPR011330">
    <property type="entry name" value="Glyco_hydro/deAcase_b/a-brl"/>
</dbReference>
<feature type="transmembrane region" description="Helical" evidence="1">
    <location>
        <begin position="12"/>
        <end position="30"/>
    </location>
</feature>
<dbReference type="AlphaFoldDB" id="A0A8J7FLM0"/>
<organism evidence="3 4">
    <name type="scientific">Chitinilyticum piscinae</name>
    <dbReference type="NCBI Taxonomy" id="2866724"/>
    <lineage>
        <taxon>Bacteria</taxon>
        <taxon>Pseudomonadati</taxon>
        <taxon>Pseudomonadota</taxon>
        <taxon>Betaproteobacteria</taxon>
        <taxon>Neisseriales</taxon>
        <taxon>Chitinibacteraceae</taxon>
        <taxon>Chitinilyticum</taxon>
    </lineage>
</organism>
<dbReference type="CDD" id="cd10917">
    <property type="entry name" value="CE4_NodB_like_6s_7s"/>
    <property type="match status" value="1"/>
</dbReference>
<accession>A0A8J7FLM0</accession>
<keyword evidence="4" id="KW-1185">Reference proteome</keyword>
<dbReference type="Proteomes" id="UP000604481">
    <property type="component" value="Unassembled WGS sequence"/>
</dbReference>
<keyword evidence="1" id="KW-1133">Transmembrane helix</keyword>
<keyword evidence="1" id="KW-0812">Transmembrane</keyword>
<evidence type="ECO:0000313" key="4">
    <source>
        <dbReference type="Proteomes" id="UP000604481"/>
    </source>
</evidence>
<dbReference type="RefSeq" id="WP_194115083.1">
    <property type="nucleotide sequence ID" value="NZ_JADFUA010000002.1"/>
</dbReference>
<protein>
    <submittedName>
        <fullName evidence="3">Polysaccharide deacetylase family protein</fullName>
    </submittedName>
</protein>
<name>A0A8J7FLM0_9NEIS</name>
<dbReference type="GO" id="GO:0016810">
    <property type="term" value="F:hydrolase activity, acting on carbon-nitrogen (but not peptide) bonds"/>
    <property type="evidence" value="ECO:0007669"/>
    <property type="project" value="InterPro"/>
</dbReference>
<dbReference type="Pfam" id="PF01522">
    <property type="entry name" value="Polysacc_deac_1"/>
    <property type="match status" value="1"/>
</dbReference>
<gene>
    <name evidence="3" type="ORF">INR99_04320</name>
</gene>
<comment type="caution">
    <text evidence="3">The sequence shown here is derived from an EMBL/GenBank/DDBJ whole genome shotgun (WGS) entry which is preliminary data.</text>
</comment>
<reference evidence="3 4" key="1">
    <citation type="submission" date="2020-10" db="EMBL/GenBank/DDBJ databases">
        <title>The genome sequence of Chitinilyticum litopenaei 4Y14.</title>
        <authorList>
            <person name="Liu Y."/>
        </authorList>
    </citation>
    <scope>NUCLEOTIDE SEQUENCE [LARGE SCALE GENOMIC DNA]</scope>
    <source>
        <strain evidence="3 4">4Y14</strain>
    </source>
</reference>
<dbReference type="PROSITE" id="PS51677">
    <property type="entry name" value="NODB"/>
    <property type="match status" value="1"/>
</dbReference>
<proteinExistence type="predicted"/>
<evidence type="ECO:0000259" key="2">
    <source>
        <dbReference type="PROSITE" id="PS51677"/>
    </source>
</evidence>
<dbReference type="EMBL" id="JADFUA010000002">
    <property type="protein sequence ID" value="MBE9608566.1"/>
    <property type="molecule type" value="Genomic_DNA"/>
</dbReference>